<organism evidence="2 3">
    <name type="scientific">Solibacillus kalamii</name>
    <dbReference type="NCBI Taxonomy" id="1748298"/>
    <lineage>
        <taxon>Bacteria</taxon>
        <taxon>Bacillati</taxon>
        <taxon>Bacillota</taxon>
        <taxon>Bacilli</taxon>
        <taxon>Bacillales</taxon>
        <taxon>Caryophanaceae</taxon>
        <taxon>Solibacillus</taxon>
    </lineage>
</organism>
<evidence type="ECO:0000313" key="2">
    <source>
        <dbReference type="EMBL" id="OUZ37843.1"/>
    </source>
</evidence>
<proteinExistence type="predicted"/>
<accession>A0ABX3ZE04</accession>
<dbReference type="Pfam" id="PF21747">
    <property type="entry name" value="YpoC"/>
    <property type="match status" value="1"/>
</dbReference>
<keyword evidence="3" id="KW-1185">Reference proteome</keyword>
<reference evidence="2 3" key="1">
    <citation type="journal article" date="2017" name="Int. J. Syst. Evol. Microbiol.">
        <title>Solibacillus kalamii sp. nov., isolated from a high-efficiency particulate arrestance filter system used in the International Space Station.</title>
        <authorList>
            <person name="Checinska Sielaff A."/>
            <person name="Kumar R.M."/>
            <person name="Pal D."/>
            <person name="Mayilraj S."/>
            <person name="Venkateswaran K."/>
        </authorList>
    </citation>
    <scope>NUCLEOTIDE SEQUENCE [LARGE SCALE GENOMIC DNA]</scope>
    <source>
        <strain evidence="2 3">ISSFR-015</strain>
    </source>
</reference>
<dbReference type="RefSeq" id="WP_087618176.1">
    <property type="nucleotide sequence ID" value="NZ_JAFBEY010000009.1"/>
</dbReference>
<protein>
    <recommendedName>
        <fullName evidence="1">YpoC-like domain-containing protein</fullName>
    </recommendedName>
</protein>
<name>A0ABX3ZE04_9BACL</name>
<sequence>MMISVQQEAISKEVVDAWYSEWETMRETIHAAHERRDGTAQQFMMEGIEHFEQFIVGGSITETPFSVHSEYELMPINGMERLQFIKARPGQYACYRQLDELYKETKKRCARLRMKK</sequence>
<feature type="domain" description="YpoC-like" evidence="1">
    <location>
        <begin position="13"/>
        <end position="116"/>
    </location>
</feature>
<dbReference type="EMBL" id="NHNT01000012">
    <property type="protein sequence ID" value="OUZ37843.1"/>
    <property type="molecule type" value="Genomic_DNA"/>
</dbReference>
<gene>
    <name evidence="2" type="ORF">CBM15_15285</name>
</gene>
<evidence type="ECO:0000259" key="1">
    <source>
        <dbReference type="Pfam" id="PF21747"/>
    </source>
</evidence>
<evidence type="ECO:0000313" key="3">
    <source>
        <dbReference type="Proteomes" id="UP000196594"/>
    </source>
</evidence>
<dbReference type="Proteomes" id="UP000196594">
    <property type="component" value="Unassembled WGS sequence"/>
</dbReference>
<dbReference type="InterPro" id="IPR048427">
    <property type="entry name" value="YpoC"/>
</dbReference>
<comment type="caution">
    <text evidence="2">The sequence shown here is derived from an EMBL/GenBank/DDBJ whole genome shotgun (WGS) entry which is preliminary data.</text>
</comment>